<sequence>MATTITINLKNNSDTSQDFCFFQQPAQYSTSAQVYVSSLCGQPLLPYTTSGAVLSFMFTPKSYAGVQQQIAPPTPGQPVGQAGAIRAIELTPAQGTPINNTTTMSVSPSLGLSMPTSTDGVPVGAFRIVTAVFDPTLTNYNAGVAMQSLAGGILLSNFVTAPPNARLDCTPSLKFYVQTGKYVAGTVLSFASLSPTAALCDAAAGYTAFDVSYNTDGTWTVKNMVAGRLKDGKPGLIVKSEFTTS</sequence>
<dbReference type="EMBL" id="CP076676">
    <property type="protein sequence ID" value="UYO37901.1"/>
    <property type="molecule type" value="Genomic_DNA"/>
</dbReference>
<accession>A0AAX3DSQ2</accession>
<gene>
    <name evidence="1" type="ORF">KQX62_14245</name>
</gene>
<evidence type="ECO:0000313" key="1">
    <source>
        <dbReference type="EMBL" id="UYO37901.1"/>
    </source>
</evidence>
<evidence type="ECO:0000313" key="2">
    <source>
        <dbReference type="Proteomes" id="UP001163166"/>
    </source>
</evidence>
<dbReference type="Proteomes" id="UP001163166">
    <property type="component" value="Chromosome"/>
</dbReference>
<organism evidence="1 2">
    <name type="scientific">Rhodopseudomonas palustris</name>
    <dbReference type="NCBI Taxonomy" id="1076"/>
    <lineage>
        <taxon>Bacteria</taxon>
        <taxon>Pseudomonadati</taxon>
        <taxon>Pseudomonadota</taxon>
        <taxon>Alphaproteobacteria</taxon>
        <taxon>Hyphomicrobiales</taxon>
        <taxon>Nitrobacteraceae</taxon>
        <taxon>Rhodopseudomonas</taxon>
    </lineage>
</organism>
<name>A0AAX3DSQ2_RHOPL</name>
<proteinExistence type="predicted"/>
<dbReference type="AlphaFoldDB" id="A0AAX3DSQ2"/>
<protein>
    <submittedName>
        <fullName evidence="1">Uncharacterized protein</fullName>
    </submittedName>
</protein>
<reference evidence="1" key="1">
    <citation type="journal article" date="2022" name="Biol. Control">
        <title>In silico genomic analysis of Rhodopseudomonas palustris strains revealed potential biocontrol agents and crop yield enhancers.</title>
        <authorList>
            <person name="Surachat K."/>
            <person name="Kantachote D."/>
            <person name="Deachamag P."/>
            <person name="Wonglapsuwan M."/>
        </authorList>
    </citation>
    <scope>NUCLEOTIDE SEQUENCE</scope>
    <source>
        <strain evidence="1">TLS06</strain>
    </source>
</reference>
<dbReference type="RefSeq" id="WP_264073604.1">
    <property type="nucleotide sequence ID" value="NZ_CP076676.1"/>
</dbReference>